<feature type="domain" description="Calcineurin-like phosphoesterase" evidence="1">
    <location>
        <begin position="66"/>
        <end position="253"/>
    </location>
</feature>
<dbReference type="PANTHER" id="PTHR30337:SF0">
    <property type="entry name" value="NUCLEASE SBCCD SUBUNIT D"/>
    <property type="match status" value="1"/>
</dbReference>
<name>A0A345E8B8_9EURY</name>
<accession>A0A345E8B8</accession>
<gene>
    <name evidence="2" type="ORF">DU484_00455</name>
</gene>
<dbReference type="InterPro" id="IPR029052">
    <property type="entry name" value="Metallo-depent_PP-like"/>
</dbReference>
<dbReference type="Proteomes" id="UP000252985">
    <property type="component" value="Plasmid pCBA1112-01"/>
</dbReference>
<proteinExistence type="predicted"/>
<reference evidence="2 3" key="1">
    <citation type="submission" date="2018-07" db="EMBL/GenBank/DDBJ databases">
        <title>Genome sequences of Haloplanus sp. CBA1112.</title>
        <authorList>
            <person name="Kim Y.B."/>
            <person name="Roh S.W."/>
        </authorList>
    </citation>
    <scope>NUCLEOTIDE SEQUENCE [LARGE SCALE GENOMIC DNA]</scope>
    <source>
        <strain evidence="2 3">CBA1112</strain>
        <plasmid evidence="3">pcba1112-01</plasmid>
    </source>
</reference>
<evidence type="ECO:0000259" key="1">
    <source>
        <dbReference type="Pfam" id="PF00149"/>
    </source>
</evidence>
<dbReference type="AlphaFoldDB" id="A0A345E8B8"/>
<keyword evidence="2" id="KW-0614">Plasmid</keyword>
<protein>
    <recommendedName>
        <fullName evidence="1">Calcineurin-like phosphoesterase domain-containing protein</fullName>
    </recommendedName>
</protein>
<dbReference type="KEGG" id="haq:DU484_00455"/>
<dbReference type="EMBL" id="CP031147">
    <property type="protein sequence ID" value="AXG08440.1"/>
    <property type="molecule type" value="Genomic_DNA"/>
</dbReference>
<dbReference type="Pfam" id="PF00149">
    <property type="entry name" value="Metallophos"/>
    <property type="match status" value="1"/>
</dbReference>
<dbReference type="InterPro" id="IPR004843">
    <property type="entry name" value="Calcineurin-like_PHP"/>
</dbReference>
<dbReference type="GO" id="GO:0016787">
    <property type="term" value="F:hydrolase activity"/>
    <property type="evidence" value="ECO:0007669"/>
    <property type="project" value="InterPro"/>
</dbReference>
<organism evidence="2 3">
    <name type="scientific">Haloplanus rubicundus</name>
    <dbReference type="NCBI Taxonomy" id="1547898"/>
    <lineage>
        <taxon>Archaea</taxon>
        <taxon>Methanobacteriati</taxon>
        <taxon>Methanobacteriota</taxon>
        <taxon>Stenosarchaea group</taxon>
        <taxon>Halobacteria</taxon>
        <taxon>Halobacteriales</taxon>
        <taxon>Haloferacaceae</taxon>
        <taxon>Haloplanus</taxon>
    </lineage>
</organism>
<dbReference type="RefSeq" id="WP_114604764.1">
    <property type="nucleotide sequence ID" value="NZ_CP031147.1"/>
</dbReference>
<evidence type="ECO:0000313" key="3">
    <source>
        <dbReference type="Proteomes" id="UP000252985"/>
    </source>
</evidence>
<evidence type="ECO:0000313" key="2">
    <source>
        <dbReference type="EMBL" id="AXG08440.1"/>
    </source>
</evidence>
<geneLocation type="plasmid" evidence="3">
    <name>pcba1112-01</name>
</geneLocation>
<dbReference type="PANTHER" id="PTHR30337">
    <property type="entry name" value="COMPONENT OF ATP-DEPENDENT DSDNA EXONUCLEASE"/>
    <property type="match status" value="1"/>
</dbReference>
<dbReference type="GeneID" id="37285403"/>
<dbReference type="InterPro" id="IPR050535">
    <property type="entry name" value="DNA_Repair-Maintenance_Comp"/>
</dbReference>
<dbReference type="Gene3D" id="3.60.21.10">
    <property type="match status" value="1"/>
</dbReference>
<dbReference type="SUPFAM" id="SSF56300">
    <property type="entry name" value="Metallo-dependent phosphatases"/>
    <property type="match status" value="1"/>
</dbReference>
<sequence>MPASGNEDNVVCPVDGCRYTDAVESVAAHVSGKKDSKHDWQALGYDTYYQYIREQRTAPSSSQSVLVHMTDSHIGREKGGHHGKGWEIDCATGFRKAVDAAISVDADAVVHTGDLFHNDSTTGITNKHLGICIRELAKLLESDISFFYILGDHEREDGKRARDKLVDLELAQPLDTAPILVDDHFALYGLDHRPISWWTSGHFDPEPPPRERTAVLALHQSLYQFVNPDQAECDAREVLRRARLRNFAFDAIIDGQHHKDARDVVQGCKVLCGGATERISKRSFEPFVRVFTADADGLSHRKISLDV</sequence>